<dbReference type="PROSITE" id="PS50088">
    <property type="entry name" value="ANK_REPEAT"/>
    <property type="match status" value="3"/>
</dbReference>
<dbReference type="PANTHER" id="PTHR24171:SF9">
    <property type="entry name" value="ANKYRIN REPEAT DOMAIN-CONTAINING PROTEIN 39"/>
    <property type="match status" value="1"/>
</dbReference>
<evidence type="ECO:0008006" key="6">
    <source>
        <dbReference type="Google" id="ProtNLM"/>
    </source>
</evidence>
<name>A0ABP9VII9_9BACT</name>
<dbReference type="Gene3D" id="1.25.40.20">
    <property type="entry name" value="Ankyrin repeat-containing domain"/>
    <property type="match status" value="1"/>
</dbReference>
<accession>A0ABP9VII9</accession>
<gene>
    <name evidence="4" type="ORF">Rcae01_00020</name>
</gene>
<sequence>MIVLASVALIFLATIDLNDFQNPLLNASRDGSTVEIERLIDNGSDPNTSDAFNNTPLSIAAHFGQTDAVELLLSNSAHIDGITGNMTPLQCAIYSGHLDTATFLLTKNADPNLTDGNEMSSLSIAAQKGDVKMVELLLKAGANIEHVDDKGWRPLHIVLRSIAIL</sequence>
<keyword evidence="5" id="KW-1185">Reference proteome</keyword>
<evidence type="ECO:0000313" key="4">
    <source>
        <dbReference type="EMBL" id="GAA5504581.1"/>
    </source>
</evidence>
<evidence type="ECO:0000256" key="2">
    <source>
        <dbReference type="ARBA" id="ARBA00023043"/>
    </source>
</evidence>
<organism evidence="4 5">
    <name type="scientific">Novipirellula caenicola</name>
    <dbReference type="NCBI Taxonomy" id="1536901"/>
    <lineage>
        <taxon>Bacteria</taxon>
        <taxon>Pseudomonadati</taxon>
        <taxon>Planctomycetota</taxon>
        <taxon>Planctomycetia</taxon>
        <taxon>Pirellulales</taxon>
        <taxon>Pirellulaceae</taxon>
        <taxon>Novipirellula</taxon>
    </lineage>
</organism>
<dbReference type="Proteomes" id="UP001416858">
    <property type="component" value="Unassembled WGS sequence"/>
</dbReference>
<feature type="repeat" description="ANK" evidence="3">
    <location>
        <begin position="52"/>
        <end position="84"/>
    </location>
</feature>
<dbReference type="InterPro" id="IPR002110">
    <property type="entry name" value="Ankyrin_rpt"/>
</dbReference>
<dbReference type="SUPFAM" id="SSF48403">
    <property type="entry name" value="Ankyrin repeat"/>
    <property type="match status" value="1"/>
</dbReference>
<proteinExistence type="predicted"/>
<dbReference type="SMART" id="SM00248">
    <property type="entry name" value="ANK"/>
    <property type="match status" value="4"/>
</dbReference>
<keyword evidence="1" id="KW-0677">Repeat</keyword>
<keyword evidence="2 3" id="KW-0040">ANK repeat</keyword>
<protein>
    <recommendedName>
        <fullName evidence="6">Ankyrin repeats (3 copies)</fullName>
    </recommendedName>
</protein>
<evidence type="ECO:0000256" key="1">
    <source>
        <dbReference type="ARBA" id="ARBA00022737"/>
    </source>
</evidence>
<dbReference type="PROSITE" id="PS50297">
    <property type="entry name" value="ANK_REP_REGION"/>
    <property type="match status" value="3"/>
</dbReference>
<dbReference type="Pfam" id="PF12796">
    <property type="entry name" value="Ank_2"/>
    <property type="match status" value="1"/>
</dbReference>
<dbReference type="Pfam" id="PF13637">
    <property type="entry name" value="Ank_4"/>
    <property type="match status" value="1"/>
</dbReference>
<feature type="repeat" description="ANK" evidence="3">
    <location>
        <begin position="117"/>
        <end position="149"/>
    </location>
</feature>
<dbReference type="PANTHER" id="PTHR24171">
    <property type="entry name" value="ANKYRIN REPEAT DOMAIN-CONTAINING PROTEIN 39-RELATED"/>
    <property type="match status" value="1"/>
</dbReference>
<reference evidence="4 5" key="1">
    <citation type="submission" date="2024-02" db="EMBL/GenBank/DDBJ databases">
        <title>Rhodopirellula caenicola NBRC 110016.</title>
        <authorList>
            <person name="Ichikawa N."/>
            <person name="Katano-Makiyama Y."/>
            <person name="Hidaka K."/>
        </authorList>
    </citation>
    <scope>NUCLEOTIDE SEQUENCE [LARGE SCALE GENOMIC DNA]</scope>
    <source>
        <strain evidence="4 5">NBRC 110016</strain>
    </source>
</reference>
<evidence type="ECO:0000256" key="3">
    <source>
        <dbReference type="PROSITE-ProRule" id="PRU00023"/>
    </source>
</evidence>
<dbReference type="InterPro" id="IPR036770">
    <property type="entry name" value="Ankyrin_rpt-contain_sf"/>
</dbReference>
<feature type="repeat" description="ANK" evidence="3">
    <location>
        <begin position="84"/>
        <end position="116"/>
    </location>
</feature>
<comment type="caution">
    <text evidence="4">The sequence shown here is derived from an EMBL/GenBank/DDBJ whole genome shotgun (WGS) entry which is preliminary data.</text>
</comment>
<evidence type="ECO:0000313" key="5">
    <source>
        <dbReference type="Proteomes" id="UP001416858"/>
    </source>
</evidence>
<dbReference type="EMBL" id="BAABRO010000001">
    <property type="protein sequence ID" value="GAA5504581.1"/>
    <property type="molecule type" value="Genomic_DNA"/>
</dbReference>